<dbReference type="SUPFAM" id="SSF48726">
    <property type="entry name" value="Immunoglobulin"/>
    <property type="match status" value="1"/>
</dbReference>
<keyword evidence="6" id="KW-0732">Signal</keyword>
<evidence type="ECO:0000256" key="3">
    <source>
        <dbReference type="ARBA" id="ARBA00022490"/>
    </source>
</evidence>
<evidence type="ECO:0000256" key="8">
    <source>
        <dbReference type="ARBA" id="ARBA00023136"/>
    </source>
</evidence>
<dbReference type="InterPro" id="IPR013098">
    <property type="entry name" value="Ig_I-set"/>
</dbReference>
<evidence type="ECO:0000256" key="7">
    <source>
        <dbReference type="ARBA" id="ARBA00022989"/>
    </source>
</evidence>
<keyword evidence="7" id="KW-1133">Transmembrane helix</keyword>
<dbReference type="Gene3D" id="2.60.40.10">
    <property type="entry name" value="Immunoglobulins"/>
    <property type="match status" value="1"/>
</dbReference>
<feature type="domain" description="Ig-like" evidence="14">
    <location>
        <begin position="148"/>
        <end position="231"/>
    </location>
</feature>
<evidence type="ECO:0000256" key="4">
    <source>
        <dbReference type="ARBA" id="ARBA00022525"/>
    </source>
</evidence>
<dbReference type="InterPro" id="IPR007110">
    <property type="entry name" value="Ig-like_dom"/>
</dbReference>
<dbReference type="Pfam" id="PF25106">
    <property type="entry name" value="VWA_4"/>
    <property type="match status" value="1"/>
</dbReference>
<dbReference type="SMART" id="SM00408">
    <property type="entry name" value="IGc2"/>
    <property type="match status" value="1"/>
</dbReference>
<organism evidence="15 16">
    <name type="scientific">Xenoophorus captivus</name>
    <dbReference type="NCBI Taxonomy" id="1517983"/>
    <lineage>
        <taxon>Eukaryota</taxon>
        <taxon>Metazoa</taxon>
        <taxon>Chordata</taxon>
        <taxon>Craniata</taxon>
        <taxon>Vertebrata</taxon>
        <taxon>Euteleostomi</taxon>
        <taxon>Actinopterygii</taxon>
        <taxon>Neopterygii</taxon>
        <taxon>Teleostei</taxon>
        <taxon>Neoteleostei</taxon>
        <taxon>Acanthomorphata</taxon>
        <taxon>Ovalentaria</taxon>
        <taxon>Atherinomorphae</taxon>
        <taxon>Cyprinodontiformes</taxon>
        <taxon>Goodeidae</taxon>
        <taxon>Xenoophorus</taxon>
    </lineage>
</organism>
<evidence type="ECO:0000256" key="1">
    <source>
        <dbReference type="ARBA" id="ARBA00004496"/>
    </source>
</evidence>
<dbReference type="EMBL" id="JAHRIN010067294">
    <property type="protein sequence ID" value="MEQ2214256.1"/>
    <property type="molecule type" value="Genomic_DNA"/>
</dbReference>
<keyword evidence="12" id="KW-0393">Immunoglobulin domain</keyword>
<evidence type="ECO:0000256" key="12">
    <source>
        <dbReference type="ARBA" id="ARBA00023319"/>
    </source>
</evidence>
<evidence type="ECO:0000313" key="15">
    <source>
        <dbReference type="EMBL" id="MEQ2214256.1"/>
    </source>
</evidence>
<name>A0ABV0S2B8_9TELE</name>
<reference evidence="15 16" key="1">
    <citation type="submission" date="2021-06" db="EMBL/GenBank/DDBJ databases">
        <authorList>
            <person name="Palmer J.M."/>
        </authorList>
    </citation>
    <scope>NUCLEOTIDE SEQUENCE [LARGE SCALE GENOMIC DNA]</scope>
    <source>
        <strain evidence="15 16">XC_2019</strain>
        <tissue evidence="15">Muscle</tissue>
    </source>
</reference>
<comment type="caution">
    <text evidence="15">The sequence shown here is derived from an EMBL/GenBank/DDBJ whole genome shotgun (WGS) entry which is preliminary data.</text>
</comment>
<keyword evidence="8" id="KW-0472">Membrane</keyword>
<dbReference type="Pfam" id="PF23560">
    <property type="entry name" value="GBD_Hemicentin"/>
    <property type="match status" value="1"/>
</dbReference>
<evidence type="ECO:0000259" key="14">
    <source>
        <dbReference type="PROSITE" id="PS50835"/>
    </source>
</evidence>
<keyword evidence="16" id="KW-1185">Reference proteome</keyword>
<accession>A0ABV0S2B8</accession>
<protein>
    <recommendedName>
        <fullName evidence="14">Ig-like domain-containing protein</fullName>
    </recommendedName>
</protein>
<keyword evidence="10" id="KW-0325">Glycoprotein</keyword>
<dbReference type="PROSITE" id="PS50835">
    <property type="entry name" value="IG_LIKE"/>
    <property type="match status" value="1"/>
</dbReference>
<keyword evidence="11" id="KW-0131">Cell cycle</keyword>
<comment type="subcellular location">
    <subcellularLocation>
        <location evidence="1">Cytoplasm</location>
    </subcellularLocation>
    <subcellularLocation>
        <location evidence="13">Endomembrane system</location>
        <topology evidence="13">Single-pass type I membrane protein</topology>
    </subcellularLocation>
    <subcellularLocation>
        <location evidence="2">Secreted</location>
    </subcellularLocation>
</comment>
<evidence type="ECO:0000256" key="13">
    <source>
        <dbReference type="ARBA" id="ARBA00046288"/>
    </source>
</evidence>
<dbReference type="InterPro" id="IPR003599">
    <property type="entry name" value="Ig_sub"/>
</dbReference>
<keyword evidence="4" id="KW-0964">Secreted</keyword>
<keyword evidence="3" id="KW-0963">Cytoplasm</keyword>
<dbReference type="InterPro" id="IPR013783">
    <property type="entry name" value="Ig-like_fold"/>
</dbReference>
<proteinExistence type="predicted"/>
<sequence>MSIGAIKQALEVSLPGSFIYVFTDARAKDYRLKRDVLRLVQLRQSQVVFVLTGDCGDRSQPGYRAYEEIAATSSGQIFHLDKQQAMKVHLLSSNHDSAQENKWEVPFDPSLREVTVSLSGPAPQIELTDPFGCYTFLCFGCVSTKTEPAPVLKPAVNVTTSAGGVAVLSCQVDGHMRHNLTWHRAGQPVHTRVGRVKLLADSSLQISGVRVQDAGAYQCEATNTHGDSRITVWLLVPGTEGRYPVDHLLKHLTRWALMAPQARFIWFPLLY</sequence>
<dbReference type="InterPro" id="IPR036179">
    <property type="entry name" value="Ig-like_dom_sf"/>
</dbReference>
<evidence type="ECO:0000256" key="6">
    <source>
        <dbReference type="ARBA" id="ARBA00022729"/>
    </source>
</evidence>
<dbReference type="SMART" id="SM00409">
    <property type="entry name" value="IG"/>
    <property type="match status" value="1"/>
</dbReference>
<evidence type="ECO:0000256" key="11">
    <source>
        <dbReference type="ARBA" id="ARBA00023306"/>
    </source>
</evidence>
<keyword evidence="9" id="KW-1015">Disulfide bond</keyword>
<dbReference type="InterPro" id="IPR003598">
    <property type="entry name" value="Ig_sub2"/>
</dbReference>
<dbReference type="PANTHER" id="PTHR44888:SF3">
    <property type="entry name" value="HEMICENTIN 2"/>
    <property type="match status" value="1"/>
</dbReference>
<evidence type="ECO:0000313" key="16">
    <source>
        <dbReference type="Proteomes" id="UP001434883"/>
    </source>
</evidence>
<evidence type="ECO:0000256" key="10">
    <source>
        <dbReference type="ARBA" id="ARBA00023180"/>
    </source>
</evidence>
<dbReference type="Pfam" id="PF07679">
    <property type="entry name" value="I-set"/>
    <property type="match status" value="1"/>
</dbReference>
<dbReference type="InterPro" id="IPR052280">
    <property type="entry name" value="HEPACAM_domain"/>
</dbReference>
<keyword evidence="5" id="KW-0812">Transmembrane</keyword>
<gene>
    <name evidence="15" type="ORF">XENOCAPTIV_028144</name>
</gene>
<dbReference type="InterPro" id="IPR056861">
    <property type="entry name" value="HMCN1-like_VWA"/>
</dbReference>
<dbReference type="InterPro" id="IPR056475">
    <property type="entry name" value="GBD_Hemicentin/VWA7"/>
</dbReference>
<dbReference type="Proteomes" id="UP001434883">
    <property type="component" value="Unassembled WGS sequence"/>
</dbReference>
<evidence type="ECO:0000256" key="2">
    <source>
        <dbReference type="ARBA" id="ARBA00004613"/>
    </source>
</evidence>
<evidence type="ECO:0000256" key="9">
    <source>
        <dbReference type="ARBA" id="ARBA00023157"/>
    </source>
</evidence>
<evidence type="ECO:0000256" key="5">
    <source>
        <dbReference type="ARBA" id="ARBA00022692"/>
    </source>
</evidence>
<dbReference type="PANTHER" id="PTHR44888">
    <property type="entry name" value="HEPACAM FAMILY MEMBER 2-RELATED"/>
    <property type="match status" value="1"/>
</dbReference>